<keyword evidence="6 7" id="KW-0472">Membrane</keyword>
<dbReference type="NCBIfam" id="TIGR00765">
    <property type="entry name" value="yihY_not_rbn"/>
    <property type="match status" value="1"/>
</dbReference>
<evidence type="ECO:0000256" key="4">
    <source>
        <dbReference type="ARBA" id="ARBA00022692"/>
    </source>
</evidence>
<feature type="transmembrane region" description="Helical" evidence="7">
    <location>
        <begin position="95"/>
        <end position="114"/>
    </location>
</feature>
<dbReference type="PANTHER" id="PTHR30213">
    <property type="entry name" value="INNER MEMBRANE PROTEIN YHJD"/>
    <property type="match status" value="1"/>
</dbReference>
<keyword evidence="9" id="KW-1185">Reference proteome</keyword>
<feature type="transmembrane region" description="Helical" evidence="7">
    <location>
        <begin position="209"/>
        <end position="230"/>
    </location>
</feature>
<proteinExistence type="inferred from homology"/>
<evidence type="ECO:0000256" key="7">
    <source>
        <dbReference type="HAMAP-Rule" id="MF_00672"/>
    </source>
</evidence>
<keyword evidence="3" id="KW-0997">Cell inner membrane</keyword>
<reference evidence="8" key="1">
    <citation type="submission" date="2019-02" db="EMBL/GenBank/DDBJ databases">
        <authorList>
            <person name="Li S.-H."/>
        </authorList>
    </citation>
    <scope>NUCLEOTIDE SEQUENCE</scope>
    <source>
        <strain evidence="8">IMCC11814</strain>
    </source>
</reference>
<dbReference type="InterPro" id="IPR017039">
    <property type="entry name" value="Virul_fac_BrkB"/>
</dbReference>
<evidence type="ECO:0000313" key="8">
    <source>
        <dbReference type="EMBL" id="MCX2975767.1"/>
    </source>
</evidence>
<dbReference type="InterPro" id="IPR023679">
    <property type="entry name" value="UPF0761_bac"/>
</dbReference>
<evidence type="ECO:0000256" key="5">
    <source>
        <dbReference type="ARBA" id="ARBA00022989"/>
    </source>
</evidence>
<keyword evidence="4 7" id="KW-0812">Transmembrane</keyword>
<gene>
    <name evidence="8" type="ORF">EYC82_00170</name>
</gene>
<evidence type="ECO:0000256" key="3">
    <source>
        <dbReference type="ARBA" id="ARBA00022519"/>
    </source>
</evidence>
<dbReference type="EMBL" id="SHNO01000001">
    <property type="protein sequence ID" value="MCX2975767.1"/>
    <property type="molecule type" value="Genomic_DNA"/>
</dbReference>
<evidence type="ECO:0000313" key="9">
    <source>
        <dbReference type="Proteomes" id="UP001143304"/>
    </source>
</evidence>
<comment type="similarity">
    <text evidence="7">Belongs to the UPF0761 family.</text>
</comment>
<evidence type="ECO:0000256" key="2">
    <source>
        <dbReference type="ARBA" id="ARBA00022475"/>
    </source>
</evidence>
<evidence type="ECO:0000256" key="1">
    <source>
        <dbReference type="ARBA" id="ARBA00004651"/>
    </source>
</evidence>
<name>A0ABT3T2M2_9GAMM</name>
<dbReference type="Proteomes" id="UP001143304">
    <property type="component" value="Unassembled WGS sequence"/>
</dbReference>
<protein>
    <recommendedName>
        <fullName evidence="7">UPF0761 membrane protein EYC82_00170</fullName>
    </recommendedName>
</protein>
<dbReference type="PANTHER" id="PTHR30213:SF0">
    <property type="entry name" value="UPF0761 MEMBRANE PROTEIN YIHY"/>
    <property type="match status" value="1"/>
</dbReference>
<keyword evidence="2 7" id="KW-1003">Cell membrane</keyword>
<dbReference type="HAMAP" id="MF_00672">
    <property type="entry name" value="UPF0761"/>
    <property type="match status" value="1"/>
</dbReference>
<feature type="transmembrane region" description="Helical" evidence="7">
    <location>
        <begin position="236"/>
        <end position="265"/>
    </location>
</feature>
<accession>A0ABT3T2M2</accession>
<feature type="transmembrane region" description="Helical" evidence="7">
    <location>
        <begin position="135"/>
        <end position="157"/>
    </location>
</feature>
<dbReference type="Pfam" id="PF03631">
    <property type="entry name" value="Virul_fac_BrkB"/>
    <property type="match status" value="1"/>
</dbReference>
<feature type="transmembrane region" description="Helical" evidence="7">
    <location>
        <begin position="177"/>
        <end position="197"/>
    </location>
</feature>
<keyword evidence="5 7" id="KW-1133">Transmembrane helix</keyword>
<evidence type="ECO:0000256" key="6">
    <source>
        <dbReference type="ARBA" id="ARBA00023136"/>
    </source>
</evidence>
<organism evidence="8 9">
    <name type="scientific">Candidatus Marimicrobium litorale</name>
    <dbReference type="NCBI Taxonomy" id="2518991"/>
    <lineage>
        <taxon>Bacteria</taxon>
        <taxon>Pseudomonadati</taxon>
        <taxon>Pseudomonadota</taxon>
        <taxon>Gammaproteobacteria</taxon>
        <taxon>Cellvibrionales</taxon>
        <taxon>Halieaceae</taxon>
        <taxon>Marimicrobium</taxon>
    </lineage>
</organism>
<feature type="transmembrane region" description="Helical" evidence="7">
    <location>
        <begin position="30"/>
        <end position="52"/>
    </location>
</feature>
<comment type="subcellular location">
    <subcellularLocation>
        <location evidence="1 7">Cell membrane</location>
        <topology evidence="1 7">Multi-pass membrane protein</topology>
    </subcellularLocation>
</comment>
<sequence length="408" mass="45728">MNPISIIREIWRRITYLIGRFGADRCSENAAALTYMSLFALVPLLTVLYTMASAIPAFQGAESQMQTLLFKHMVPQSSAEIEGYLENFSQQAKNLTGPGVAFLLVTAVLMLRNIEKAFNLIWRARENRSPLSSFLLYWAVLTLAPILIGLALAMSTYLSSFTDTLASYDIFGAQAALLRITPLLLSTMGFSLMYAAVPNCRVPFKHVMIGGLIVALVFHAARSLFTQLVAESSITFIYGAFAAVPLFLLWVYLSWNIVLMGGILVHSLSAYQSREQAERPIVMKALQVLHLFWQKQLSGDAVRELELLNNKHEIVRGLDSETWGTIRNILLDQRIITQNDKGHYLLSRDLNTVSFWQLKEWIEGELSLDQQFGQEADGWLGAAEGLLVAEQKDQRTLLSDSLVALFQK</sequence>
<comment type="caution">
    <text evidence="8">The sequence shown here is derived from an EMBL/GenBank/DDBJ whole genome shotgun (WGS) entry which is preliminary data.</text>
</comment>